<evidence type="ECO:0000259" key="1">
    <source>
        <dbReference type="SMART" id="SM01321"/>
    </source>
</evidence>
<dbReference type="RefSeq" id="WP_133473390.1">
    <property type="nucleotide sequence ID" value="NZ_SNWP01000010.1"/>
</dbReference>
<dbReference type="PANTHER" id="PTHR33360:SF2">
    <property type="entry name" value="TRANSPOSASE FOR INSERTION SEQUENCE ELEMENT IS200"/>
    <property type="match status" value="1"/>
</dbReference>
<evidence type="ECO:0000313" key="3">
    <source>
        <dbReference type="Proteomes" id="UP000295741"/>
    </source>
</evidence>
<sequence>MPYSIVFLHYVWSTKYRNPILTPPVKQSLINHIRHYAYSQNIHIVCIDGHMDHLHCLVKLRAGQTIDGVIKLIKGESARWFNLKYKYVYLVWQSDYFVASVGKSAVESLKRYIANQEAHHADQSFEQEYQKLSGMLFRLEGT</sequence>
<evidence type="ECO:0000313" key="2">
    <source>
        <dbReference type="EMBL" id="TDO28765.1"/>
    </source>
</evidence>
<feature type="domain" description="Transposase IS200-like" evidence="1">
    <location>
        <begin position="3"/>
        <end position="116"/>
    </location>
</feature>
<dbReference type="Proteomes" id="UP000295741">
    <property type="component" value="Unassembled WGS sequence"/>
</dbReference>
<dbReference type="InterPro" id="IPR036515">
    <property type="entry name" value="Transposase_17_sf"/>
</dbReference>
<dbReference type="SMART" id="SM01321">
    <property type="entry name" value="Y1_Tnp"/>
    <property type="match status" value="1"/>
</dbReference>
<comment type="caution">
    <text evidence="2">The sequence shown here is derived from an EMBL/GenBank/DDBJ whole genome shotgun (WGS) entry which is preliminary data.</text>
</comment>
<dbReference type="NCBIfam" id="NF033573">
    <property type="entry name" value="transpos_IS200"/>
    <property type="match status" value="1"/>
</dbReference>
<dbReference type="EMBL" id="SNWP01000010">
    <property type="protein sequence ID" value="TDO28765.1"/>
    <property type="molecule type" value="Genomic_DNA"/>
</dbReference>
<name>A0A4R6J3K8_9BACT</name>
<gene>
    <name evidence="2" type="ORF">BC659_0845</name>
</gene>
<protein>
    <submittedName>
        <fullName evidence="2">REP element-mobilizing transposase RayT</fullName>
    </submittedName>
</protein>
<dbReference type="InterPro" id="IPR002686">
    <property type="entry name" value="Transposase_17"/>
</dbReference>
<dbReference type="OrthoDB" id="9797997at2"/>
<proteinExistence type="predicted"/>
<dbReference type="Gene3D" id="3.30.70.1290">
    <property type="entry name" value="Transposase IS200-like"/>
    <property type="match status" value="1"/>
</dbReference>
<accession>A0A4R6J3K8</accession>
<dbReference type="AlphaFoldDB" id="A0A4R6J3K8"/>
<dbReference type="Pfam" id="PF01797">
    <property type="entry name" value="Y1_Tnp"/>
    <property type="match status" value="1"/>
</dbReference>
<organism evidence="2 3">
    <name type="scientific">Sediminibacterium goheungense</name>
    <dbReference type="NCBI Taxonomy" id="1086393"/>
    <lineage>
        <taxon>Bacteria</taxon>
        <taxon>Pseudomonadati</taxon>
        <taxon>Bacteroidota</taxon>
        <taxon>Chitinophagia</taxon>
        <taxon>Chitinophagales</taxon>
        <taxon>Chitinophagaceae</taxon>
        <taxon>Sediminibacterium</taxon>
    </lineage>
</organism>
<dbReference type="SUPFAM" id="SSF143422">
    <property type="entry name" value="Transposase IS200-like"/>
    <property type="match status" value="1"/>
</dbReference>
<keyword evidence="3" id="KW-1185">Reference proteome</keyword>
<dbReference type="GO" id="GO:0003677">
    <property type="term" value="F:DNA binding"/>
    <property type="evidence" value="ECO:0007669"/>
    <property type="project" value="InterPro"/>
</dbReference>
<dbReference type="GO" id="GO:0004803">
    <property type="term" value="F:transposase activity"/>
    <property type="evidence" value="ECO:0007669"/>
    <property type="project" value="InterPro"/>
</dbReference>
<reference evidence="2 3" key="1">
    <citation type="submission" date="2019-03" db="EMBL/GenBank/DDBJ databases">
        <title>Genomic Encyclopedia of Archaeal and Bacterial Type Strains, Phase II (KMG-II): from individual species to whole genera.</title>
        <authorList>
            <person name="Goeker M."/>
        </authorList>
    </citation>
    <scope>NUCLEOTIDE SEQUENCE [LARGE SCALE GENOMIC DNA]</scope>
    <source>
        <strain evidence="2 3">DSM 28323</strain>
    </source>
</reference>
<dbReference type="PANTHER" id="PTHR33360">
    <property type="entry name" value="TRANSPOSASE FOR INSERTION SEQUENCE ELEMENT IS200"/>
    <property type="match status" value="1"/>
</dbReference>
<dbReference type="GO" id="GO:0006313">
    <property type="term" value="P:DNA transposition"/>
    <property type="evidence" value="ECO:0007669"/>
    <property type="project" value="InterPro"/>
</dbReference>